<comment type="similarity">
    <text evidence="1">Belongs to the SGT1 family.</text>
</comment>
<evidence type="ECO:0000313" key="8">
    <source>
        <dbReference type="RefSeq" id="XP_013064525.1"/>
    </source>
</evidence>
<dbReference type="Pfam" id="PF04969">
    <property type="entry name" value="CS"/>
    <property type="match status" value="1"/>
</dbReference>
<dbReference type="KEGG" id="bgt:106053508"/>
<evidence type="ECO:0000256" key="1">
    <source>
        <dbReference type="ARBA" id="ARBA00008509"/>
    </source>
</evidence>
<dbReference type="RefSeq" id="XP_013064525.1">
    <property type="nucleotide sequence ID" value="XM_013209071.2"/>
</dbReference>
<protein>
    <submittedName>
        <fullName evidence="8">Protein SGT1 homolog</fullName>
    </submittedName>
</protein>
<organism evidence="5 6">
    <name type="scientific">Biomphalaria glabrata</name>
    <name type="common">Bloodfluke planorb</name>
    <name type="synonym">Freshwater snail</name>
    <dbReference type="NCBI Taxonomy" id="6526"/>
    <lineage>
        <taxon>Eukaryota</taxon>
        <taxon>Metazoa</taxon>
        <taxon>Spiralia</taxon>
        <taxon>Lophotrochozoa</taxon>
        <taxon>Mollusca</taxon>
        <taxon>Gastropoda</taxon>
        <taxon>Heterobranchia</taxon>
        <taxon>Euthyneura</taxon>
        <taxon>Panpulmonata</taxon>
        <taxon>Hygrophila</taxon>
        <taxon>Lymnaeoidea</taxon>
        <taxon>Planorbidae</taxon>
        <taxon>Biomphalaria</taxon>
    </lineage>
</organism>
<dbReference type="Pfam" id="PF00515">
    <property type="entry name" value="TPR_1"/>
    <property type="match status" value="1"/>
</dbReference>
<dbReference type="SUPFAM" id="SSF48452">
    <property type="entry name" value="TPR-like"/>
    <property type="match status" value="1"/>
</dbReference>
<keyword evidence="2" id="KW-0802">TPR repeat</keyword>
<gene>
    <name evidence="5" type="primary">106053508</name>
    <name evidence="8" type="synonym">LOC106053508</name>
</gene>
<dbReference type="PROSITE" id="PS51048">
    <property type="entry name" value="SGS"/>
    <property type="match status" value="1"/>
</dbReference>
<dbReference type="PANTHER" id="PTHR45862">
    <property type="entry name" value="PROTEIN SGT1 HOMOLOG"/>
    <property type="match status" value="1"/>
</dbReference>
<feature type="repeat" description="TPR" evidence="2">
    <location>
        <begin position="2"/>
        <end position="35"/>
    </location>
</feature>
<evidence type="ECO:0000259" key="3">
    <source>
        <dbReference type="PROSITE" id="PS51048"/>
    </source>
</evidence>
<dbReference type="SUPFAM" id="SSF49764">
    <property type="entry name" value="HSP20-like chaperones"/>
    <property type="match status" value="1"/>
</dbReference>
<feature type="domain" description="SGS" evidence="3">
    <location>
        <begin position="257"/>
        <end position="348"/>
    </location>
</feature>
<dbReference type="InterPro" id="IPR044563">
    <property type="entry name" value="Sgt1-like"/>
</dbReference>
<dbReference type="STRING" id="6526.A0A2C9JD64"/>
<reference evidence="8" key="2">
    <citation type="submission" date="2025-04" db="UniProtKB">
        <authorList>
            <consortium name="RefSeq"/>
        </authorList>
    </citation>
    <scope>IDENTIFICATION</scope>
</reference>
<evidence type="ECO:0000313" key="7">
    <source>
        <dbReference type="Proteomes" id="UP001165740"/>
    </source>
</evidence>
<evidence type="ECO:0000256" key="2">
    <source>
        <dbReference type="PROSITE-ProRule" id="PRU00339"/>
    </source>
</evidence>
<dbReference type="Gene3D" id="1.25.40.10">
    <property type="entry name" value="Tetratricopeptide repeat domain"/>
    <property type="match status" value="1"/>
</dbReference>
<dbReference type="Pfam" id="PF05002">
    <property type="entry name" value="SGS"/>
    <property type="match status" value="1"/>
</dbReference>
<feature type="repeat" description="TPR" evidence="2">
    <location>
        <begin position="36"/>
        <end position="69"/>
    </location>
</feature>
<dbReference type="FunFam" id="2.60.40.790:FF:000012">
    <property type="entry name" value="SGT1 homolog, MIS12 kinetochore complex assembly cochaperone"/>
    <property type="match status" value="1"/>
</dbReference>
<dbReference type="VEuPathDB" id="VectorBase:BGLB000887"/>
<dbReference type="AlphaFoldDB" id="A0A2C9JD64"/>
<dbReference type="GO" id="GO:0051087">
    <property type="term" value="F:protein-folding chaperone binding"/>
    <property type="evidence" value="ECO:0007669"/>
    <property type="project" value="InterPro"/>
</dbReference>
<dbReference type="PROSITE" id="PS50005">
    <property type="entry name" value="TPR"/>
    <property type="match status" value="2"/>
</dbReference>
<dbReference type="InterPro" id="IPR007052">
    <property type="entry name" value="CS_dom"/>
</dbReference>
<dbReference type="OMA" id="WIKKCEE"/>
<sequence length="348" mass="39538">MASEICGKGNEEYVNENYDKAVELYTEALNLDDKRDDIYCHRAQAYLQLKKYSDAVLDCEKALEINEHNSKAYLKKGSALYELQEFQKALAVFQEGQKRFVTDGNFELWISKCQEELHKSEKTKTDAVCESGHHKEKTLSPNSVSVESPKVKYDWYQTHTHVVITVLLKNITKENLTVESESRKLKVVIKEPAATLELLLAHQIDPHQTSFKILSTKIEIKLKKCEGILWSKLEGQPDSEDRICPAASAPVAEGVPAYPSSSLSHRDWDKIAQQVTEEEKDEKLEGDAALNQFFQKIYADASDETKRAMMKSFTESGGTVLSTNWSEVGSKKVDVKPPDGMEFKKWEY</sequence>
<proteinExistence type="inferred from homology"/>
<dbReference type="VEuPathDB" id="VectorBase:BGLAX_042239"/>
<dbReference type="GO" id="GO:0005737">
    <property type="term" value="C:cytoplasm"/>
    <property type="evidence" value="ECO:0007669"/>
    <property type="project" value="UniProtKB-ARBA"/>
</dbReference>
<dbReference type="InterPro" id="IPR019734">
    <property type="entry name" value="TPR_rpt"/>
</dbReference>
<dbReference type="PROSITE" id="PS51203">
    <property type="entry name" value="CS"/>
    <property type="match status" value="1"/>
</dbReference>
<dbReference type="Proteomes" id="UP001165740">
    <property type="component" value="Chromosome 8"/>
</dbReference>
<dbReference type="InterPro" id="IPR007699">
    <property type="entry name" value="SGS_dom"/>
</dbReference>
<reference evidence="5" key="1">
    <citation type="submission" date="2020-05" db="UniProtKB">
        <authorList>
            <consortium name="EnsemblMetazoa"/>
        </authorList>
    </citation>
    <scope>IDENTIFICATION</scope>
    <source>
        <strain evidence="5">BB02</strain>
    </source>
</reference>
<dbReference type="OrthoDB" id="1898560at2759"/>
<dbReference type="GeneID" id="106053508"/>
<keyword evidence="7" id="KW-1185">Reference proteome</keyword>
<evidence type="ECO:0000313" key="6">
    <source>
        <dbReference type="Proteomes" id="UP000076420"/>
    </source>
</evidence>
<dbReference type="EnsemblMetazoa" id="BGLB000887-RB">
    <property type="protein sequence ID" value="BGLB000887-PB"/>
    <property type="gene ID" value="BGLB000887"/>
</dbReference>
<name>A0A2C9JD64_BIOGL</name>
<feature type="domain" description="CS" evidence="4">
    <location>
        <begin position="148"/>
        <end position="234"/>
    </location>
</feature>
<dbReference type="SMART" id="SM00028">
    <property type="entry name" value="TPR"/>
    <property type="match status" value="3"/>
</dbReference>
<accession>A0A2C9JD64</accession>
<dbReference type="InterPro" id="IPR008978">
    <property type="entry name" value="HSP20-like_chaperone"/>
</dbReference>
<evidence type="ECO:0000313" key="5">
    <source>
        <dbReference type="EnsemblMetazoa" id="BGLB000887-PB"/>
    </source>
</evidence>
<dbReference type="Proteomes" id="UP000076420">
    <property type="component" value="Unassembled WGS sequence"/>
</dbReference>
<dbReference type="Gene3D" id="2.60.40.790">
    <property type="match status" value="1"/>
</dbReference>
<evidence type="ECO:0000259" key="4">
    <source>
        <dbReference type="PROSITE" id="PS51203"/>
    </source>
</evidence>
<dbReference type="InterPro" id="IPR011990">
    <property type="entry name" value="TPR-like_helical_dom_sf"/>
</dbReference>